<dbReference type="PANTHER" id="PTHR43735">
    <property type="entry name" value="APOPTOSIS-INDUCING FACTOR 1"/>
    <property type="match status" value="1"/>
</dbReference>
<proteinExistence type="inferred from homology"/>
<reference evidence="6" key="2">
    <citation type="submission" date="2023-05" db="EMBL/GenBank/DDBJ databases">
        <authorList>
            <consortium name="Lawrence Berkeley National Laboratory"/>
            <person name="Steindorff A."/>
            <person name="Hensen N."/>
            <person name="Bonometti L."/>
            <person name="Westerberg I."/>
            <person name="Brannstrom I.O."/>
            <person name="Guillou S."/>
            <person name="Cros-Aarteil S."/>
            <person name="Calhoun S."/>
            <person name="Haridas S."/>
            <person name="Kuo A."/>
            <person name="Mondo S."/>
            <person name="Pangilinan J."/>
            <person name="Riley R."/>
            <person name="Labutti K."/>
            <person name="Andreopoulos B."/>
            <person name="Lipzen A."/>
            <person name="Chen C."/>
            <person name="Yanf M."/>
            <person name="Daum C."/>
            <person name="Ng V."/>
            <person name="Clum A."/>
            <person name="Ohm R."/>
            <person name="Martin F."/>
            <person name="Silar P."/>
            <person name="Natvig D."/>
            <person name="Lalanne C."/>
            <person name="Gautier V."/>
            <person name="Ament-Velasquez S.L."/>
            <person name="Kruys A."/>
            <person name="Hutchinson M.I."/>
            <person name="Powell A.J."/>
            <person name="Barry K."/>
            <person name="Miller A.N."/>
            <person name="Grigoriev I.V."/>
            <person name="Debuchy R."/>
            <person name="Gladieux P."/>
            <person name="Thoren M.H."/>
            <person name="Johannesson H."/>
        </authorList>
    </citation>
    <scope>NUCLEOTIDE SEQUENCE</scope>
    <source>
        <strain evidence="6">CBS 508.74</strain>
    </source>
</reference>
<keyword evidence="3" id="KW-0274">FAD</keyword>
<dbReference type="PANTHER" id="PTHR43735:SF3">
    <property type="entry name" value="FERROPTOSIS SUPPRESSOR PROTEIN 1"/>
    <property type="match status" value="1"/>
</dbReference>
<dbReference type="RefSeq" id="XP_064667132.1">
    <property type="nucleotide sequence ID" value="XM_064812052.1"/>
</dbReference>
<dbReference type="InterPro" id="IPR023753">
    <property type="entry name" value="FAD/NAD-binding_dom"/>
</dbReference>
<keyword evidence="2" id="KW-0285">Flavoprotein</keyword>
<sequence length="375" mass="39875">MTKTVVILGGSFGGLHVAHALLKKQHKDVKVILVSKNSHFYWNLASVRAIIPGLIKDEDIFKPLESALSRYPSTSYELLIGTATAADFDAKTVDVTVSTDNSRRTLTYDHLVLATGSRCPEPTSPWKASGSYEEVLEHLHQTAKKAKAAKHIVVGGAGGTGVEVAGELAYEWGKTKEIILLSADDKVLGGDVTASAAANELKKLNVSIKYGARVDSTSTNSESGKTEVKLANGEVIATDLYLSTIGVVPNTEYVPAKYLAGKDNYRTVVVDEYLRVKETKDVWACGDVVSKPRAGFFITQKQAVSVAKNIEAALAGKEPAVAKGPPVDIFACAVGRGRGAGRMGSVKLPSFAVWLAKGRTLAIQMVPGYIDGSVA</sequence>
<evidence type="ECO:0000313" key="7">
    <source>
        <dbReference type="Proteomes" id="UP001302812"/>
    </source>
</evidence>
<dbReference type="GO" id="GO:0004174">
    <property type="term" value="F:electron-transferring-flavoprotein dehydrogenase activity"/>
    <property type="evidence" value="ECO:0007669"/>
    <property type="project" value="TreeGrafter"/>
</dbReference>
<protein>
    <submittedName>
        <fullName evidence="6">FAD/NAD(P)-binding domain-containing protein</fullName>
    </submittedName>
</protein>
<name>A0AAN6QG17_9PEZI</name>
<keyword evidence="4" id="KW-0560">Oxidoreductase</keyword>
<dbReference type="GO" id="GO:0050660">
    <property type="term" value="F:flavin adenine dinucleotide binding"/>
    <property type="evidence" value="ECO:0007669"/>
    <property type="project" value="TreeGrafter"/>
</dbReference>
<dbReference type="PRINTS" id="PR00368">
    <property type="entry name" value="FADPNR"/>
</dbReference>
<evidence type="ECO:0000259" key="5">
    <source>
        <dbReference type="Pfam" id="PF07992"/>
    </source>
</evidence>
<dbReference type="Gene3D" id="3.50.50.100">
    <property type="match status" value="1"/>
</dbReference>
<dbReference type="GeneID" id="89936177"/>
<reference evidence="6" key="1">
    <citation type="journal article" date="2023" name="Mol. Phylogenet. Evol.">
        <title>Genome-scale phylogeny and comparative genomics of the fungal order Sordariales.</title>
        <authorList>
            <person name="Hensen N."/>
            <person name="Bonometti L."/>
            <person name="Westerberg I."/>
            <person name="Brannstrom I.O."/>
            <person name="Guillou S."/>
            <person name="Cros-Aarteil S."/>
            <person name="Calhoun S."/>
            <person name="Haridas S."/>
            <person name="Kuo A."/>
            <person name="Mondo S."/>
            <person name="Pangilinan J."/>
            <person name="Riley R."/>
            <person name="LaButti K."/>
            <person name="Andreopoulos B."/>
            <person name="Lipzen A."/>
            <person name="Chen C."/>
            <person name="Yan M."/>
            <person name="Daum C."/>
            <person name="Ng V."/>
            <person name="Clum A."/>
            <person name="Steindorff A."/>
            <person name="Ohm R.A."/>
            <person name="Martin F."/>
            <person name="Silar P."/>
            <person name="Natvig D.O."/>
            <person name="Lalanne C."/>
            <person name="Gautier V."/>
            <person name="Ament-Velasquez S.L."/>
            <person name="Kruys A."/>
            <person name="Hutchinson M.I."/>
            <person name="Powell A.J."/>
            <person name="Barry K."/>
            <person name="Miller A.N."/>
            <person name="Grigoriev I.V."/>
            <person name="Debuchy R."/>
            <person name="Gladieux P."/>
            <person name="Hiltunen Thoren M."/>
            <person name="Johannesson H."/>
        </authorList>
    </citation>
    <scope>NUCLEOTIDE SEQUENCE</scope>
    <source>
        <strain evidence="6">CBS 508.74</strain>
    </source>
</reference>
<comment type="similarity">
    <text evidence="1">Belongs to the FAD-dependent oxidoreductase family.</text>
</comment>
<dbReference type="GO" id="GO:0005737">
    <property type="term" value="C:cytoplasm"/>
    <property type="evidence" value="ECO:0007669"/>
    <property type="project" value="TreeGrafter"/>
</dbReference>
<dbReference type="AlphaFoldDB" id="A0AAN6QG17"/>
<dbReference type="EMBL" id="MU853355">
    <property type="protein sequence ID" value="KAK4109562.1"/>
    <property type="molecule type" value="Genomic_DNA"/>
</dbReference>
<dbReference type="SUPFAM" id="SSF51905">
    <property type="entry name" value="FAD/NAD(P)-binding domain"/>
    <property type="match status" value="1"/>
</dbReference>
<dbReference type="Pfam" id="PF07992">
    <property type="entry name" value="Pyr_redox_2"/>
    <property type="match status" value="1"/>
</dbReference>
<accession>A0AAN6QG17</accession>
<dbReference type="Proteomes" id="UP001302812">
    <property type="component" value="Unassembled WGS sequence"/>
</dbReference>
<evidence type="ECO:0000256" key="1">
    <source>
        <dbReference type="ARBA" id="ARBA00006442"/>
    </source>
</evidence>
<feature type="domain" description="FAD/NAD(P)-binding" evidence="5">
    <location>
        <begin position="4"/>
        <end position="292"/>
    </location>
</feature>
<dbReference type="InterPro" id="IPR036188">
    <property type="entry name" value="FAD/NAD-bd_sf"/>
</dbReference>
<evidence type="ECO:0000256" key="4">
    <source>
        <dbReference type="ARBA" id="ARBA00023002"/>
    </source>
</evidence>
<evidence type="ECO:0000313" key="6">
    <source>
        <dbReference type="EMBL" id="KAK4109562.1"/>
    </source>
</evidence>
<evidence type="ECO:0000256" key="2">
    <source>
        <dbReference type="ARBA" id="ARBA00022630"/>
    </source>
</evidence>
<gene>
    <name evidence="6" type="ORF">N656DRAFT_715552</name>
</gene>
<keyword evidence="7" id="KW-1185">Reference proteome</keyword>
<dbReference type="PRINTS" id="PR00411">
    <property type="entry name" value="PNDRDTASEI"/>
</dbReference>
<organism evidence="6 7">
    <name type="scientific">Canariomyces notabilis</name>
    <dbReference type="NCBI Taxonomy" id="2074819"/>
    <lineage>
        <taxon>Eukaryota</taxon>
        <taxon>Fungi</taxon>
        <taxon>Dikarya</taxon>
        <taxon>Ascomycota</taxon>
        <taxon>Pezizomycotina</taxon>
        <taxon>Sordariomycetes</taxon>
        <taxon>Sordariomycetidae</taxon>
        <taxon>Sordariales</taxon>
        <taxon>Chaetomiaceae</taxon>
        <taxon>Canariomyces</taxon>
    </lineage>
</organism>
<evidence type="ECO:0000256" key="3">
    <source>
        <dbReference type="ARBA" id="ARBA00022827"/>
    </source>
</evidence>
<comment type="caution">
    <text evidence="6">The sequence shown here is derived from an EMBL/GenBank/DDBJ whole genome shotgun (WGS) entry which is preliminary data.</text>
</comment>